<feature type="domain" description="DRBM" evidence="3">
    <location>
        <begin position="470"/>
        <end position="544"/>
    </location>
</feature>
<comment type="caution">
    <text evidence="4">The sequence shown here is derived from an EMBL/GenBank/DDBJ whole genome shotgun (WGS) entry which is preliminary data.</text>
</comment>
<dbReference type="PROSITE" id="PS50137">
    <property type="entry name" value="DS_RBD"/>
    <property type="match status" value="2"/>
</dbReference>
<feature type="domain" description="DRBM" evidence="3">
    <location>
        <begin position="176"/>
        <end position="241"/>
    </location>
</feature>
<evidence type="ECO:0000313" key="5">
    <source>
        <dbReference type="Proteomes" id="UP001608902"/>
    </source>
</evidence>
<proteinExistence type="predicted"/>
<accession>A0ABD6ET60</accession>
<dbReference type="EMBL" id="JBGFUD010008993">
    <property type="protein sequence ID" value="MFH4982317.1"/>
    <property type="molecule type" value="Genomic_DNA"/>
</dbReference>
<keyword evidence="5" id="KW-1185">Reference proteome</keyword>
<dbReference type="PANTHER" id="PTHR10910">
    <property type="entry name" value="EUKARYOTE SPECIFIC DSRNA BINDING PROTEIN"/>
    <property type="match status" value="1"/>
</dbReference>
<feature type="region of interest" description="Disordered" evidence="2">
    <location>
        <begin position="250"/>
        <end position="274"/>
    </location>
</feature>
<name>A0ABD6ET60_9BILA</name>
<protein>
    <recommendedName>
        <fullName evidence="3">DRBM domain-containing protein</fullName>
    </recommendedName>
</protein>
<dbReference type="SUPFAM" id="SSF54768">
    <property type="entry name" value="dsRNA-binding domain-like"/>
    <property type="match status" value="2"/>
</dbReference>
<sequence>MMQRFDNYGFNPGWSKIPSSDGTVKRPPIMKQDMGLSYAKPEVSSPYMQAKHENQQSTDDYNYGYQDGFYYGFSSSANQSNSSSLKRPYTDYYPMMGYEEPSQGYRNYSDVVGYGYGYNPVLPTRPRATVYSARGRGAHSTLKPRSSIGDQSVKNRFPAPSTFKKPPKVYTTTGKTAAMILNELYPDFKDSCNFTSVQTETKVARFRCSIVVKGQGFEADASNKKLAKQLVCEKALKVLRPDIKLDVTFPESGSEASGRSKNEESKKKKKADPLTTSNSIHDYFLRLCREKETETGVKYNPVFTFTELPAFDTFKPYLKRYRCTLVMKEQRKEYSHEGIGKLPGKNAVIRQALIEVFNVGLNELKAIEKRSVSLRPGKPAQVLLQALNFYGRSMKIEMCKVSSGKTVAGSSERFMAKITIDNNITIEGPVEESPALAKDSACMKVLTEHLELEMPKEEDINLRRAATVLSPCYALHFILSKRNRTSHPDIVYSDPVDISESPQTPPKFKCVLKINGTDTYEGIGSSKKAAKNAVAEHVVRNVLKFDLSENSDIPAIKKIKMDEGSDFCSQICSFVRSEYESICYQQGCPTTSHIAA</sequence>
<reference evidence="4 5" key="1">
    <citation type="submission" date="2024-08" db="EMBL/GenBank/DDBJ databases">
        <title>Gnathostoma spinigerum genome.</title>
        <authorList>
            <person name="Gonzalez-Bertolin B."/>
            <person name="Monzon S."/>
            <person name="Zaballos A."/>
            <person name="Jimenez P."/>
            <person name="Dekumyoy P."/>
            <person name="Varona S."/>
            <person name="Cuesta I."/>
            <person name="Sumanam S."/>
            <person name="Adisakwattana P."/>
            <person name="Gasser R.B."/>
            <person name="Hernandez-Gonzalez A."/>
            <person name="Young N.D."/>
            <person name="Perteguer M.J."/>
        </authorList>
    </citation>
    <scope>NUCLEOTIDE SEQUENCE [LARGE SCALE GENOMIC DNA]</scope>
    <source>
        <strain evidence="4">AL3</strain>
        <tissue evidence="4">Liver</tissue>
    </source>
</reference>
<dbReference type="Gene3D" id="3.30.160.20">
    <property type="match status" value="2"/>
</dbReference>
<dbReference type="SMART" id="SM00358">
    <property type="entry name" value="DSRM"/>
    <property type="match status" value="2"/>
</dbReference>
<evidence type="ECO:0000256" key="1">
    <source>
        <dbReference type="PROSITE-ProRule" id="PRU00266"/>
    </source>
</evidence>
<feature type="region of interest" description="Disordered" evidence="2">
    <location>
        <begin position="135"/>
        <end position="157"/>
    </location>
</feature>
<dbReference type="Proteomes" id="UP001608902">
    <property type="component" value="Unassembled WGS sequence"/>
</dbReference>
<dbReference type="Pfam" id="PF00035">
    <property type="entry name" value="dsrm"/>
    <property type="match status" value="2"/>
</dbReference>
<evidence type="ECO:0000256" key="2">
    <source>
        <dbReference type="SAM" id="MobiDB-lite"/>
    </source>
</evidence>
<dbReference type="InterPro" id="IPR014720">
    <property type="entry name" value="dsRBD_dom"/>
</dbReference>
<gene>
    <name evidence="4" type="ORF">AB6A40_009026</name>
</gene>
<dbReference type="GO" id="GO:0003723">
    <property type="term" value="F:RNA binding"/>
    <property type="evidence" value="ECO:0007669"/>
    <property type="project" value="UniProtKB-UniRule"/>
</dbReference>
<dbReference type="AlphaFoldDB" id="A0ABD6ET60"/>
<evidence type="ECO:0000259" key="3">
    <source>
        <dbReference type="PROSITE" id="PS50137"/>
    </source>
</evidence>
<organism evidence="4 5">
    <name type="scientific">Gnathostoma spinigerum</name>
    <dbReference type="NCBI Taxonomy" id="75299"/>
    <lineage>
        <taxon>Eukaryota</taxon>
        <taxon>Metazoa</taxon>
        <taxon>Ecdysozoa</taxon>
        <taxon>Nematoda</taxon>
        <taxon>Chromadorea</taxon>
        <taxon>Rhabditida</taxon>
        <taxon>Spirurina</taxon>
        <taxon>Gnathostomatomorpha</taxon>
        <taxon>Gnathostomatoidea</taxon>
        <taxon>Gnathostomatidae</taxon>
        <taxon>Gnathostoma</taxon>
    </lineage>
</organism>
<evidence type="ECO:0000313" key="4">
    <source>
        <dbReference type="EMBL" id="MFH4982317.1"/>
    </source>
</evidence>
<keyword evidence="1" id="KW-0694">RNA-binding</keyword>
<dbReference type="CDD" id="cd00048">
    <property type="entry name" value="DSRM_SF"/>
    <property type="match status" value="1"/>
</dbReference>
<dbReference type="PANTHER" id="PTHR10910:SF62">
    <property type="entry name" value="AT07585P-RELATED"/>
    <property type="match status" value="1"/>
</dbReference>